<dbReference type="RefSeq" id="WP_045551077.1">
    <property type="nucleotide sequence ID" value="NZ_JZDQ02000016.1"/>
</dbReference>
<dbReference type="InterPro" id="IPR027417">
    <property type="entry name" value="P-loop_NTPase"/>
</dbReference>
<name>A0A1J4N4C8_9ACTN</name>
<comment type="caution">
    <text evidence="2">The sequence shown here is derived from an EMBL/GenBank/DDBJ whole genome shotgun (WGS) entry which is preliminary data.</text>
</comment>
<feature type="domain" description="AAA+ ATPase" evidence="1">
    <location>
        <begin position="14"/>
        <end position="138"/>
    </location>
</feature>
<evidence type="ECO:0000259" key="1">
    <source>
        <dbReference type="SMART" id="SM00382"/>
    </source>
</evidence>
<dbReference type="PIRSF" id="PIRSF037081">
    <property type="entry name" value="P-loop_All4644_prd"/>
    <property type="match status" value="1"/>
</dbReference>
<dbReference type="SUPFAM" id="SSF52540">
    <property type="entry name" value="P-loop containing nucleoside triphosphate hydrolases"/>
    <property type="match status" value="1"/>
</dbReference>
<dbReference type="AlphaFoldDB" id="A0A1J4N4C8"/>
<dbReference type="EMBL" id="JZDQ02000016">
    <property type="protein sequence ID" value="OIJ26406.1"/>
    <property type="molecule type" value="Genomic_DNA"/>
</dbReference>
<dbReference type="Gene3D" id="3.40.50.300">
    <property type="entry name" value="P-loop containing nucleotide triphosphate hydrolases"/>
    <property type="match status" value="1"/>
</dbReference>
<evidence type="ECO:0000313" key="2">
    <source>
        <dbReference type="EMBL" id="OIJ26406.1"/>
    </source>
</evidence>
<gene>
    <name evidence="2" type="ORF">UG56_013050</name>
</gene>
<evidence type="ECO:0000313" key="3">
    <source>
        <dbReference type="Proteomes" id="UP000033772"/>
    </source>
</evidence>
<accession>A0A1J4N4C8</accession>
<protein>
    <recommendedName>
        <fullName evidence="1">AAA+ ATPase domain-containing protein</fullName>
    </recommendedName>
</protein>
<dbReference type="InterPro" id="IPR017101">
    <property type="entry name" value="P-loop_ATP/GTP-bd_All4644_prd"/>
</dbReference>
<dbReference type="Proteomes" id="UP000033772">
    <property type="component" value="Unassembled WGS sequence"/>
</dbReference>
<dbReference type="OrthoDB" id="9807890at2"/>
<dbReference type="PANTHER" id="PTHR12435">
    <property type="match status" value="1"/>
</dbReference>
<sequence>MIDVPAGGTLTIGAPSLVLLVGPSGSGKSTFAKRIFGPYEVVSSDRCRALIADSEEDQSVTPQAFDLVRYIAQARLGAGRIAVIDATNVHEHARRRNLDLAEKVGVETVAIALDVPLEECLARNASRTGRVVPEEAIRSQRADMDRTLAHLDSEGFGLVYRLDGIAMASARLVRHPG</sequence>
<dbReference type="SMART" id="SM00382">
    <property type="entry name" value="AAA"/>
    <property type="match status" value="1"/>
</dbReference>
<dbReference type="Pfam" id="PF13671">
    <property type="entry name" value="AAA_33"/>
    <property type="match status" value="1"/>
</dbReference>
<dbReference type="STRING" id="1844.UG56_013050"/>
<organism evidence="2 3">
    <name type="scientific">Nocardioides luteus</name>
    <dbReference type="NCBI Taxonomy" id="1844"/>
    <lineage>
        <taxon>Bacteria</taxon>
        <taxon>Bacillati</taxon>
        <taxon>Actinomycetota</taxon>
        <taxon>Actinomycetes</taxon>
        <taxon>Propionibacteriales</taxon>
        <taxon>Nocardioidaceae</taxon>
        <taxon>Nocardioides</taxon>
    </lineage>
</organism>
<proteinExistence type="predicted"/>
<keyword evidence="3" id="KW-1185">Reference proteome</keyword>
<reference evidence="2" key="1">
    <citation type="submission" date="2016-10" db="EMBL/GenBank/DDBJ databases">
        <title>Draft Genome Sequence of Nocardioides luteus Strain BAFB, an Alkane-Degrading Bacterium Isolated from JP-7 Polluted Soil.</title>
        <authorList>
            <person name="Brown L."/>
            <person name="Ruiz O.N."/>
            <person name="Gunasekera T."/>
        </authorList>
    </citation>
    <scope>NUCLEOTIDE SEQUENCE [LARGE SCALE GENOMIC DNA]</scope>
    <source>
        <strain evidence="2">BAFB</strain>
    </source>
</reference>
<dbReference type="InterPro" id="IPR003593">
    <property type="entry name" value="AAA+_ATPase"/>
</dbReference>